<keyword evidence="1" id="KW-0479">Metal-binding</keyword>
<feature type="compositionally biased region" description="Polar residues" evidence="5">
    <location>
        <begin position="194"/>
        <end position="217"/>
    </location>
</feature>
<keyword evidence="3" id="KW-0862">Zinc</keyword>
<proteinExistence type="predicted"/>
<dbReference type="PANTHER" id="PTHR10782">
    <property type="entry name" value="ZINC FINGER MIZ DOMAIN-CONTAINING PROTEIN"/>
    <property type="match status" value="1"/>
</dbReference>
<feature type="region of interest" description="Disordered" evidence="5">
    <location>
        <begin position="593"/>
        <end position="620"/>
    </location>
</feature>
<keyword evidence="2 4" id="KW-0863">Zinc-finger</keyword>
<accession>G0U332</accession>
<evidence type="ECO:0000256" key="2">
    <source>
        <dbReference type="ARBA" id="ARBA00022771"/>
    </source>
</evidence>
<feature type="compositionally biased region" description="Low complexity" evidence="5">
    <location>
        <begin position="34"/>
        <end position="49"/>
    </location>
</feature>
<dbReference type="EMBL" id="HE573025">
    <property type="protein sequence ID" value="CCC50687.1"/>
    <property type="molecule type" value="Genomic_DNA"/>
</dbReference>
<gene>
    <name evidence="7" type="ORF">TVY486_0905080</name>
</gene>
<dbReference type="PANTHER" id="PTHR10782:SF96">
    <property type="entry name" value="SP-RING-TYPE DOMAIN-CONTAINING PROTEIN"/>
    <property type="match status" value="1"/>
</dbReference>
<dbReference type="Gene3D" id="3.30.40.10">
    <property type="entry name" value="Zinc/RING finger domain, C3HC4 (zinc finger)"/>
    <property type="match status" value="1"/>
</dbReference>
<dbReference type="GO" id="GO:0000785">
    <property type="term" value="C:chromatin"/>
    <property type="evidence" value="ECO:0007669"/>
    <property type="project" value="TreeGrafter"/>
</dbReference>
<protein>
    <recommendedName>
        <fullName evidence="6">SP-RING-type domain-containing protein</fullName>
    </recommendedName>
</protein>
<feature type="region of interest" description="Disordered" evidence="5">
    <location>
        <begin position="194"/>
        <end position="234"/>
    </location>
</feature>
<dbReference type="GO" id="GO:0008270">
    <property type="term" value="F:zinc ion binding"/>
    <property type="evidence" value="ECO:0007669"/>
    <property type="project" value="UniProtKB-KW"/>
</dbReference>
<evidence type="ECO:0000256" key="5">
    <source>
        <dbReference type="SAM" id="MobiDB-lite"/>
    </source>
</evidence>
<evidence type="ECO:0000313" key="7">
    <source>
        <dbReference type="EMBL" id="CCC50687.1"/>
    </source>
</evidence>
<name>G0U332_TRYVY</name>
<evidence type="ECO:0000256" key="4">
    <source>
        <dbReference type="PROSITE-ProRule" id="PRU00452"/>
    </source>
</evidence>
<evidence type="ECO:0000256" key="1">
    <source>
        <dbReference type="ARBA" id="ARBA00022723"/>
    </source>
</evidence>
<dbReference type="InterPro" id="IPR013083">
    <property type="entry name" value="Znf_RING/FYVE/PHD"/>
</dbReference>
<feature type="region of interest" description="Disordered" evidence="5">
    <location>
        <begin position="32"/>
        <end position="53"/>
    </location>
</feature>
<dbReference type="AlphaFoldDB" id="G0U332"/>
<dbReference type="GO" id="GO:0061665">
    <property type="term" value="F:SUMO ligase activity"/>
    <property type="evidence" value="ECO:0007669"/>
    <property type="project" value="TreeGrafter"/>
</dbReference>
<reference evidence="7" key="1">
    <citation type="journal article" date="2012" name="Proc. Natl. Acad. Sci. U.S.A.">
        <title>Antigenic diversity is generated by distinct evolutionary mechanisms in African trypanosome species.</title>
        <authorList>
            <person name="Jackson A.P."/>
            <person name="Berry A."/>
            <person name="Aslett M."/>
            <person name="Allison H.C."/>
            <person name="Burton P."/>
            <person name="Vavrova-Anderson J."/>
            <person name="Brown R."/>
            <person name="Browne H."/>
            <person name="Corton N."/>
            <person name="Hauser H."/>
            <person name="Gamble J."/>
            <person name="Gilderthorp R."/>
            <person name="Marcello L."/>
            <person name="McQuillan J."/>
            <person name="Otto T.D."/>
            <person name="Quail M.A."/>
            <person name="Sanders M.J."/>
            <person name="van Tonder A."/>
            <person name="Ginger M.L."/>
            <person name="Field M.C."/>
            <person name="Barry J.D."/>
            <person name="Hertz-Fowler C."/>
            <person name="Berriman M."/>
        </authorList>
    </citation>
    <scope>NUCLEOTIDE SEQUENCE</scope>
    <source>
        <strain evidence="7">Y486</strain>
    </source>
</reference>
<dbReference type="CDD" id="cd16650">
    <property type="entry name" value="SP-RING_PIAS-like"/>
    <property type="match status" value="1"/>
</dbReference>
<evidence type="ECO:0000256" key="3">
    <source>
        <dbReference type="ARBA" id="ARBA00022833"/>
    </source>
</evidence>
<feature type="compositionally biased region" description="Low complexity" evidence="5">
    <location>
        <begin position="598"/>
        <end position="620"/>
    </location>
</feature>
<feature type="non-terminal residue" evidence="7">
    <location>
        <position position="620"/>
    </location>
</feature>
<dbReference type="VEuPathDB" id="TriTrypDB:TvY486_0905080"/>
<organism evidence="7">
    <name type="scientific">Trypanosoma vivax (strain Y486)</name>
    <dbReference type="NCBI Taxonomy" id="1055687"/>
    <lineage>
        <taxon>Eukaryota</taxon>
        <taxon>Discoba</taxon>
        <taxon>Euglenozoa</taxon>
        <taxon>Kinetoplastea</taxon>
        <taxon>Metakinetoplastina</taxon>
        <taxon>Trypanosomatida</taxon>
        <taxon>Trypanosomatidae</taxon>
        <taxon>Trypanosoma</taxon>
        <taxon>Duttonella</taxon>
    </lineage>
</organism>
<dbReference type="PROSITE" id="PS51044">
    <property type="entry name" value="ZF_SP_RING"/>
    <property type="match status" value="1"/>
</dbReference>
<sequence length="620" mass="68653">MLERDLHDGRRAQSSDDNGGLLLRRRRLEVSPLNDSTSTSTSNGSSDTGDGSGPWGVLLVTEWRRLYERVVPNPLSMNAFQRSVMAGRMDCFYLVRDVQKIMLELRAILENRGELRLAADLPLKGRKGEMAQAAATTLKFLEMKEDIQCKEGVTGKVAQVCATVPDASEVAGHAAVCVPQVSSPVVRASDPNVQTVAPRTPSLPQLGSSAGDESSIGTHVVTGHDNRVSSEEELESMNKMSSPFFRVLHVLKKFPLRFGGVPLTFEIPKCYVEGVVSRRLRVQVAPFAPPATPTRWPGAKEVSVYVNDQCIITPWKRAWPDRQTAVAKTLLPLDVTQLINRTKTIQKIRISVYCREYFSMAALLIVRCVPPEEIMNELVKPLKSVRDERDATIYAFYRSVVEDEDALQGEVEMDDPVITTKCPILQTRISVPIRGFSCRHLQCFDLQSFLLGCHKGCYWNCPICDAELRPAHVMLDTVLWRYIEEAGPNCPPYLQLTSQNKSRRRECHSEVKEVDTAKDEAQESSFIPPFSWEPKRHGGEVRGVVLDDDDIKSVSDGSNSNHCSDVYDDCCLDEGACSYFANAARESHQYIGAHSPKSGVGLSGSSSTSSSSRRNGLGTA</sequence>
<dbReference type="Pfam" id="PF02891">
    <property type="entry name" value="zf-MIZ"/>
    <property type="match status" value="1"/>
</dbReference>
<dbReference type="GO" id="GO:0016925">
    <property type="term" value="P:protein sumoylation"/>
    <property type="evidence" value="ECO:0007669"/>
    <property type="project" value="TreeGrafter"/>
</dbReference>
<dbReference type="InterPro" id="IPR004181">
    <property type="entry name" value="Znf_MIZ"/>
</dbReference>
<feature type="domain" description="SP-RING-type" evidence="6">
    <location>
        <begin position="402"/>
        <end position="488"/>
    </location>
</feature>
<evidence type="ECO:0000259" key="6">
    <source>
        <dbReference type="PROSITE" id="PS51044"/>
    </source>
</evidence>